<dbReference type="EMBL" id="JACGCI010000140">
    <property type="protein sequence ID" value="KAF6743631.1"/>
    <property type="molecule type" value="Genomic_DNA"/>
</dbReference>
<feature type="region of interest" description="Disordered" evidence="1">
    <location>
        <begin position="204"/>
        <end position="243"/>
    </location>
</feature>
<comment type="caution">
    <text evidence="2">The sequence shown here is derived from an EMBL/GenBank/DDBJ whole genome shotgun (WGS) entry which is preliminary data.</text>
</comment>
<sequence>MRASSVGPSQITSPPRPCAHPLNAVPPPSRLPIDHLSLRAPSGCNKNHFRRALAQDPACTPAPQAMHKDTDRSTHKRPRYRMIKSRFERRAYDRKEHAKIAHPPRIAGRANLGGGVHMCIYSQSRATKIPSRAKASKRRQREHSTHSSFAIPAVSPFQPQTRLSKPHEAHQVLTTADGKGEGRFRRFGCAARFSSTRKLGVACRGQRESATQERAAVASETRSRLPETSMYEVAQRQRHRRRS</sequence>
<gene>
    <name evidence="2" type="ORF">DFP72DRAFT_122483</name>
</gene>
<feature type="compositionally biased region" description="Polar residues" evidence="1">
    <location>
        <begin position="1"/>
        <end position="13"/>
    </location>
</feature>
<evidence type="ECO:0000256" key="1">
    <source>
        <dbReference type="SAM" id="MobiDB-lite"/>
    </source>
</evidence>
<feature type="region of interest" description="Disordered" evidence="1">
    <location>
        <begin position="1"/>
        <end position="28"/>
    </location>
</feature>
<feature type="compositionally biased region" description="Pro residues" evidence="1">
    <location>
        <begin position="14"/>
        <end position="28"/>
    </location>
</feature>
<protein>
    <submittedName>
        <fullName evidence="2">Uncharacterized protein</fullName>
    </submittedName>
</protein>
<name>A0A8H6LWC7_9AGAR</name>
<evidence type="ECO:0000313" key="3">
    <source>
        <dbReference type="Proteomes" id="UP000521943"/>
    </source>
</evidence>
<evidence type="ECO:0000313" key="2">
    <source>
        <dbReference type="EMBL" id="KAF6743631.1"/>
    </source>
</evidence>
<feature type="region of interest" description="Disordered" evidence="1">
    <location>
        <begin position="126"/>
        <end position="169"/>
    </location>
</feature>
<accession>A0A8H6LWC7</accession>
<dbReference type="AlphaFoldDB" id="A0A8H6LWC7"/>
<organism evidence="2 3">
    <name type="scientific">Ephemerocybe angulata</name>
    <dbReference type="NCBI Taxonomy" id="980116"/>
    <lineage>
        <taxon>Eukaryota</taxon>
        <taxon>Fungi</taxon>
        <taxon>Dikarya</taxon>
        <taxon>Basidiomycota</taxon>
        <taxon>Agaricomycotina</taxon>
        <taxon>Agaricomycetes</taxon>
        <taxon>Agaricomycetidae</taxon>
        <taxon>Agaricales</taxon>
        <taxon>Agaricineae</taxon>
        <taxon>Psathyrellaceae</taxon>
        <taxon>Ephemerocybe</taxon>
    </lineage>
</organism>
<keyword evidence="3" id="KW-1185">Reference proteome</keyword>
<dbReference type="Proteomes" id="UP000521943">
    <property type="component" value="Unassembled WGS sequence"/>
</dbReference>
<proteinExistence type="predicted"/>
<reference evidence="2 3" key="1">
    <citation type="submission" date="2020-07" db="EMBL/GenBank/DDBJ databases">
        <title>Comparative genomics of pyrophilous fungi reveals a link between fire events and developmental genes.</title>
        <authorList>
            <consortium name="DOE Joint Genome Institute"/>
            <person name="Steindorff A.S."/>
            <person name="Carver A."/>
            <person name="Calhoun S."/>
            <person name="Stillman K."/>
            <person name="Liu H."/>
            <person name="Lipzen A."/>
            <person name="Pangilinan J."/>
            <person name="Labutti K."/>
            <person name="Bruns T.D."/>
            <person name="Grigoriev I.V."/>
        </authorList>
    </citation>
    <scope>NUCLEOTIDE SEQUENCE [LARGE SCALE GENOMIC DNA]</scope>
    <source>
        <strain evidence="2 3">CBS 144469</strain>
    </source>
</reference>